<dbReference type="InterPro" id="IPR029063">
    <property type="entry name" value="SAM-dependent_MTases_sf"/>
</dbReference>
<sequence length="179" mass="20598">MRVIAGTAKGFKLFSPKDESIRPTVDRVKESVYNILGQYFEGLDVLDLFAGSGANGIEFLSRGANLAIFIDASEEAIKIINKNLEHTKLKEKAQVFKMDYKRFLKTTNDKFNFIYLDPPFEDLHKYKTALRIIRERSLLKEKGLVIAEVEKTKKIDSEGYEMVQKRDYGNTSILFFEIL</sequence>
<dbReference type="InterPro" id="IPR002052">
    <property type="entry name" value="DNA_methylase_N6_adenine_CS"/>
</dbReference>
<evidence type="ECO:0000256" key="1">
    <source>
        <dbReference type="ARBA" id="ARBA00022603"/>
    </source>
</evidence>
<dbReference type="PANTHER" id="PTHR43542:SF1">
    <property type="entry name" value="METHYLTRANSFERASE"/>
    <property type="match status" value="1"/>
</dbReference>
<comment type="caution">
    <text evidence="3">The sequence shown here is derived from an EMBL/GenBank/DDBJ whole genome shotgun (WGS) entry which is preliminary data.</text>
</comment>
<dbReference type="PIRSF" id="PIRSF004553">
    <property type="entry name" value="CHP00095"/>
    <property type="match status" value="1"/>
</dbReference>
<dbReference type="CDD" id="cd02440">
    <property type="entry name" value="AdoMet_MTases"/>
    <property type="match status" value="1"/>
</dbReference>
<organism evidence="3 4">
    <name type="scientific">Peptoniphilus koenoeneniae</name>
    <dbReference type="NCBI Taxonomy" id="507751"/>
    <lineage>
        <taxon>Bacteria</taxon>
        <taxon>Bacillati</taxon>
        <taxon>Bacillota</taxon>
        <taxon>Tissierellia</taxon>
        <taxon>Tissierellales</taxon>
        <taxon>Peptoniphilaceae</taxon>
        <taxon>Peptoniphilus</taxon>
    </lineage>
</organism>
<protein>
    <submittedName>
        <fullName evidence="3">16S rRNA (Guanine(966)-N(2))-methyltransferase RsmD</fullName>
    </submittedName>
</protein>
<evidence type="ECO:0000313" key="3">
    <source>
        <dbReference type="EMBL" id="MDQ0275327.1"/>
    </source>
</evidence>
<evidence type="ECO:0000313" key="4">
    <source>
        <dbReference type="Proteomes" id="UP001236559"/>
    </source>
</evidence>
<dbReference type="PANTHER" id="PTHR43542">
    <property type="entry name" value="METHYLTRANSFERASE"/>
    <property type="match status" value="1"/>
</dbReference>
<dbReference type="Gene3D" id="3.40.50.150">
    <property type="entry name" value="Vaccinia Virus protein VP39"/>
    <property type="match status" value="1"/>
</dbReference>
<keyword evidence="2" id="KW-0808">Transferase</keyword>
<dbReference type="SUPFAM" id="SSF53335">
    <property type="entry name" value="S-adenosyl-L-methionine-dependent methyltransferases"/>
    <property type="match status" value="1"/>
</dbReference>
<dbReference type="Proteomes" id="UP001236559">
    <property type="component" value="Unassembled WGS sequence"/>
</dbReference>
<dbReference type="EMBL" id="JAUSTN010000006">
    <property type="protein sequence ID" value="MDQ0275327.1"/>
    <property type="molecule type" value="Genomic_DNA"/>
</dbReference>
<dbReference type="InterPro" id="IPR004398">
    <property type="entry name" value="RNA_MeTrfase_RsmD"/>
</dbReference>
<name>A0ABU0AVQ0_9FIRM</name>
<gene>
    <name evidence="3" type="ORF">J2S72_001352</name>
</gene>
<accession>A0ABU0AVQ0</accession>
<dbReference type="PROSITE" id="PS00092">
    <property type="entry name" value="N6_MTASE"/>
    <property type="match status" value="1"/>
</dbReference>
<keyword evidence="1" id="KW-0489">Methyltransferase</keyword>
<keyword evidence="4" id="KW-1185">Reference proteome</keyword>
<reference evidence="3 4" key="1">
    <citation type="submission" date="2023-07" db="EMBL/GenBank/DDBJ databases">
        <title>Genomic Encyclopedia of Type Strains, Phase IV (KMG-IV): sequencing the most valuable type-strain genomes for metagenomic binning, comparative biology and taxonomic classification.</title>
        <authorList>
            <person name="Goeker M."/>
        </authorList>
    </citation>
    <scope>NUCLEOTIDE SEQUENCE [LARGE SCALE GENOMIC DNA]</scope>
    <source>
        <strain evidence="3 4">DSM 22616</strain>
    </source>
</reference>
<proteinExistence type="predicted"/>
<dbReference type="Pfam" id="PF03602">
    <property type="entry name" value="Cons_hypoth95"/>
    <property type="match status" value="1"/>
</dbReference>
<evidence type="ECO:0000256" key="2">
    <source>
        <dbReference type="ARBA" id="ARBA00022679"/>
    </source>
</evidence>
<dbReference type="RefSeq" id="WP_023056483.1">
    <property type="nucleotide sequence ID" value="NZ_JAUSTN010000006.1"/>
</dbReference>
<dbReference type="NCBIfam" id="TIGR00095">
    <property type="entry name" value="16S rRNA (guanine(966)-N(2))-methyltransferase RsmD"/>
    <property type="match status" value="1"/>
</dbReference>